<proteinExistence type="predicted"/>
<dbReference type="RefSeq" id="WP_254162884.1">
    <property type="nucleotide sequence ID" value="NZ_JAHESF010000007.1"/>
</dbReference>
<keyword evidence="3" id="KW-1185">Reference proteome</keyword>
<evidence type="ECO:0000313" key="3">
    <source>
        <dbReference type="Proteomes" id="UP001319200"/>
    </source>
</evidence>
<dbReference type="InterPro" id="IPR018490">
    <property type="entry name" value="cNMP-bd_dom_sf"/>
</dbReference>
<feature type="domain" description="Cyclic nucleotide-binding" evidence="1">
    <location>
        <begin position="17"/>
        <end position="121"/>
    </location>
</feature>
<comment type="caution">
    <text evidence="2">The sequence shown here is derived from an EMBL/GenBank/DDBJ whole genome shotgun (WGS) entry which is preliminary data.</text>
</comment>
<reference evidence="2 3" key="1">
    <citation type="submission" date="2021-05" db="EMBL/GenBank/DDBJ databases">
        <title>A Polyphasic approach of four new species of the genus Ohtaekwangia: Ohtaekwangia histidinii sp. nov., Ohtaekwangia cretensis sp. nov., Ohtaekwangia indiensis sp. nov., Ohtaekwangia reichenbachii sp. nov. from diverse environment.</title>
        <authorList>
            <person name="Octaviana S."/>
        </authorList>
    </citation>
    <scope>NUCLEOTIDE SEQUENCE [LARGE SCALE GENOMIC DNA]</scope>
    <source>
        <strain evidence="2 3">PWU4</strain>
    </source>
</reference>
<evidence type="ECO:0000259" key="1">
    <source>
        <dbReference type="PROSITE" id="PS50042"/>
    </source>
</evidence>
<dbReference type="CDD" id="cd00038">
    <property type="entry name" value="CAP_ED"/>
    <property type="match status" value="1"/>
</dbReference>
<dbReference type="InterPro" id="IPR000595">
    <property type="entry name" value="cNMP-bd_dom"/>
</dbReference>
<organism evidence="2 3">
    <name type="scientific">Chryseosolibacter histidini</name>
    <dbReference type="NCBI Taxonomy" id="2782349"/>
    <lineage>
        <taxon>Bacteria</taxon>
        <taxon>Pseudomonadati</taxon>
        <taxon>Bacteroidota</taxon>
        <taxon>Cytophagia</taxon>
        <taxon>Cytophagales</taxon>
        <taxon>Chryseotaleaceae</taxon>
        <taxon>Chryseosolibacter</taxon>
    </lineage>
</organism>
<gene>
    <name evidence="2" type="ORF">KK083_09610</name>
</gene>
<accession>A0AAP2GIE8</accession>
<dbReference type="Pfam" id="PF00027">
    <property type="entry name" value="cNMP_binding"/>
    <property type="match status" value="1"/>
</dbReference>
<dbReference type="InterPro" id="IPR014710">
    <property type="entry name" value="RmlC-like_jellyroll"/>
</dbReference>
<dbReference type="Proteomes" id="UP001319200">
    <property type="component" value="Unassembled WGS sequence"/>
</dbReference>
<evidence type="ECO:0000313" key="2">
    <source>
        <dbReference type="EMBL" id="MBT1697131.1"/>
    </source>
</evidence>
<protein>
    <submittedName>
        <fullName evidence="2">Crp/Fnr family transcriptional regulator</fullName>
    </submittedName>
</protein>
<dbReference type="PROSITE" id="PS50042">
    <property type="entry name" value="CNMP_BINDING_3"/>
    <property type="match status" value="1"/>
</dbReference>
<dbReference type="EMBL" id="JAHESF010000007">
    <property type="protein sequence ID" value="MBT1697131.1"/>
    <property type="molecule type" value="Genomic_DNA"/>
</dbReference>
<dbReference type="SUPFAM" id="SSF51206">
    <property type="entry name" value="cAMP-binding domain-like"/>
    <property type="match status" value="1"/>
</dbReference>
<dbReference type="Gene3D" id="2.60.120.10">
    <property type="entry name" value="Jelly Rolls"/>
    <property type="match status" value="1"/>
</dbReference>
<dbReference type="AlphaFoldDB" id="A0AAP2GIE8"/>
<sequence>MKLSSFQKDKILSYLSAFQKFSHEAKEMIASSFNVKHFREGDFLFPGEKVCNDYFFVAEGVVRITAPNDEGRDITYFFIGEAQLCTILDSFNAGTVTQSRIQACCAAEILVINKNTLMSLLTKIPSLGNVLDQINQHRLLDKIRLKNAFAGKDSASRYKLFLSLQPDIAYRVPLNHIASYLDVTPQSLSRIRRNVK</sequence>
<name>A0AAP2GIE8_9BACT</name>